<evidence type="ECO:0000313" key="1">
    <source>
        <dbReference type="EMBL" id="EAY14952.1"/>
    </source>
</evidence>
<dbReference type="VEuPathDB" id="TrichDB:TVAG_396820"/>
<dbReference type="PANTHER" id="PTHR45661:SF3">
    <property type="entry name" value="IG-LIKE DOMAIN-CONTAINING PROTEIN"/>
    <property type="match status" value="1"/>
</dbReference>
<name>A2DX70_TRIV3</name>
<proteinExistence type="predicted"/>
<dbReference type="VEuPathDB" id="TrichDB:TVAGG3_0673620"/>
<dbReference type="EMBL" id="DS113262">
    <property type="protein sequence ID" value="EAY14952.1"/>
    <property type="molecule type" value="Genomic_DNA"/>
</dbReference>
<keyword evidence="2" id="KW-1185">Reference proteome</keyword>
<accession>A2DX70</accession>
<dbReference type="InterPro" id="IPR026906">
    <property type="entry name" value="LRR_5"/>
</dbReference>
<reference evidence="1" key="1">
    <citation type="submission" date="2006-10" db="EMBL/GenBank/DDBJ databases">
        <authorList>
            <person name="Amadeo P."/>
            <person name="Zhao Q."/>
            <person name="Wortman J."/>
            <person name="Fraser-Liggett C."/>
            <person name="Carlton J."/>
        </authorList>
    </citation>
    <scope>NUCLEOTIDE SEQUENCE</scope>
    <source>
        <strain evidence="1">G3</strain>
    </source>
</reference>
<dbReference type="InterPro" id="IPR053139">
    <property type="entry name" value="Surface_bspA-like"/>
</dbReference>
<dbReference type="RefSeq" id="XP_001327175.1">
    <property type="nucleotide sequence ID" value="XM_001327140.1"/>
</dbReference>
<dbReference type="InParanoid" id="A2DX70"/>
<protein>
    <submittedName>
        <fullName evidence="1">Surface antigen BspA-like</fullName>
    </submittedName>
</protein>
<dbReference type="STRING" id="5722.A2DX70"/>
<dbReference type="SUPFAM" id="SSF52058">
    <property type="entry name" value="L domain-like"/>
    <property type="match status" value="2"/>
</dbReference>
<reference evidence="1" key="2">
    <citation type="journal article" date="2007" name="Science">
        <title>Draft genome sequence of the sexually transmitted pathogen Trichomonas vaginalis.</title>
        <authorList>
            <person name="Carlton J.M."/>
            <person name="Hirt R.P."/>
            <person name="Silva J.C."/>
            <person name="Delcher A.L."/>
            <person name="Schatz M."/>
            <person name="Zhao Q."/>
            <person name="Wortman J.R."/>
            <person name="Bidwell S.L."/>
            <person name="Alsmark U.C.M."/>
            <person name="Besteiro S."/>
            <person name="Sicheritz-Ponten T."/>
            <person name="Noel C.J."/>
            <person name="Dacks J.B."/>
            <person name="Foster P.G."/>
            <person name="Simillion C."/>
            <person name="Van de Peer Y."/>
            <person name="Miranda-Saavedra D."/>
            <person name="Barton G.J."/>
            <person name="Westrop G.D."/>
            <person name="Mueller S."/>
            <person name="Dessi D."/>
            <person name="Fiori P.L."/>
            <person name="Ren Q."/>
            <person name="Paulsen I."/>
            <person name="Zhang H."/>
            <person name="Bastida-Corcuera F.D."/>
            <person name="Simoes-Barbosa A."/>
            <person name="Brown M.T."/>
            <person name="Hayes R.D."/>
            <person name="Mukherjee M."/>
            <person name="Okumura C.Y."/>
            <person name="Schneider R."/>
            <person name="Smith A.J."/>
            <person name="Vanacova S."/>
            <person name="Villalvazo M."/>
            <person name="Haas B.J."/>
            <person name="Pertea M."/>
            <person name="Feldblyum T.V."/>
            <person name="Utterback T.R."/>
            <person name="Shu C.L."/>
            <person name="Osoegawa K."/>
            <person name="de Jong P.J."/>
            <person name="Hrdy I."/>
            <person name="Horvathova L."/>
            <person name="Zubacova Z."/>
            <person name="Dolezal P."/>
            <person name="Malik S.B."/>
            <person name="Logsdon J.M. Jr."/>
            <person name="Henze K."/>
            <person name="Gupta A."/>
            <person name="Wang C.C."/>
            <person name="Dunne R.L."/>
            <person name="Upcroft J.A."/>
            <person name="Upcroft P."/>
            <person name="White O."/>
            <person name="Salzberg S.L."/>
            <person name="Tang P."/>
            <person name="Chiu C.-H."/>
            <person name="Lee Y.-S."/>
            <person name="Embley T.M."/>
            <person name="Coombs G.H."/>
            <person name="Mottram J.C."/>
            <person name="Tachezy J."/>
            <person name="Fraser-Liggett C.M."/>
            <person name="Johnson P.J."/>
        </authorList>
    </citation>
    <scope>NUCLEOTIDE SEQUENCE [LARGE SCALE GENOMIC DNA]</scope>
    <source>
        <strain evidence="1">G3</strain>
    </source>
</reference>
<sequence>MCFYDSYLESIIIPESVKRIDDDAFRDCRRMTSVKFLGPVDFFDGYIFYQCDILDLISFPDTPMIVNAPLFISTTTPKARLSFTCKTFFSSTAIERDTKVLISYINESNLIITPQLFIMKSNQTEIYEYWGLNTNIMIPKNITTIKESAFENSTISQIGFEADSQLSTIEKYAFRKCSNLSSFDFSPTLLRFLGIESFKDCIKLRSANFASNQLVVMRNAFENCNNLVNVSNIADVLENCFSGCIKLADVKIRDNAAKIAYKSFEKCYSLESIKIPSSIEIISEHAFANCVSLKSIIFSETNNLLKISFNSFSGCNSLENISNFDSDKYKCFDNTLYYKNETGIDLIFHAFNSSDKVLILNCNVICSYSFTDCNNVYNISISPNSVSLIEKFSFYSCKNLKYINFPLSVETVESNSFTDCPSLRCPLIIENITIDYLRMIVDSGIPSRLLFSCHILAGSYNIQIIKRIVSNSPSLFWKHLSK</sequence>
<dbReference type="AlphaFoldDB" id="A2DX70"/>
<dbReference type="KEGG" id="tva:4772955"/>
<dbReference type="SMR" id="A2DX70"/>
<dbReference type="Pfam" id="PF13306">
    <property type="entry name" value="LRR_5"/>
    <property type="match status" value="4"/>
</dbReference>
<dbReference type="Proteomes" id="UP000001542">
    <property type="component" value="Unassembled WGS sequence"/>
</dbReference>
<dbReference type="InterPro" id="IPR032675">
    <property type="entry name" value="LRR_dom_sf"/>
</dbReference>
<organism evidence="1 2">
    <name type="scientific">Trichomonas vaginalis (strain ATCC PRA-98 / G3)</name>
    <dbReference type="NCBI Taxonomy" id="412133"/>
    <lineage>
        <taxon>Eukaryota</taxon>
        <taxon>Metamonada</taxon>
        <taxon>Parabasalia</taxon>
        <taxon>Trichomonadida</taxon>
        <taxon>Trichomonadidae</taxon>
        <taxon>Trichomonas</taxon>
    </lineage>
</organism>
<gene>
    <name evidence="1" type="ORF">TVAG_396820</name>
</gene>
<dbReference type="PANTHER" id="PTHR45661">
    <property type="entry name" value="SURFACE ANTIGEN"/>
    <property type="match status" value="1"/>
</dbReference>
<evidence type="ECO:0000313" key="2">
    <source>
        <dbReference type="Proteomes" id="UP000001542"/>
    </source>
</evidence>
<dbReference type="OrthoDB" id="643377at2759"/>
<dbReference type="Gene3D" id="3.80.10.10">
    <property type="entry name" value="Ribonuclease Inhibitor"/>
    <property type="match status" value="4"/>
</dbReference>